<dbReference type="InterPro" id="IPR058336">
    <property type="entry name" value="VP3-like_halobact-type"/>
</dbReference>
<keyword evidence="3" id="KW-1185">Reference proteome</keyword>
<evidence type="ECO:0000313" key="2">
    <source>
        <dbReference type="EMBL" id="AHF22113.1"/>
    </source>
</evidence>
<keyword evidence="1" id="KW-1133">Transmembrane helix</keyword>
<dbReference type="Pfam" id="PF26064">
    <property type="entry name" value="DUF8023"/>
    <property type="match status" value="1"/>
</dbReference>
<feature type="transmembrane region" description="Helical" evidence="1">
    <location>
        <begin position="20"/>
        <end position="37"/>
    </location>
</feature>
<evidence type="ECO:0000313" key="3">
    <source>
        <dbReference type="Proteomes" id="UP000201793"/>
    </source>
</evidence>
<reference evidence="2 3" key="1">
    <citation type="submission" date="2013-05" db="EMBL/GenBank/DDBJ databases">
        <authorList>
            <person name="Rui W."/>
            <person name="Ming L."/>
            <person name="Hua X."/>
        </authorList>
    </citation>
    <scope>NUCLEOTIDE SEQUENCE [LARGE SCALE GENOMIC DNA]</scope>
</reference>
<organism evidence="2 3">
    <name type="scientific">Haloarcula hispanica pleomorphic virus 2</name>
    <dbReference type="NCBI Taxonomy" id="1442594"/>
    <lineage>
        <taxon>Viruses</taxon>
        <taxon>Monodnaviria</taxon>
        <taxon>Trapavirae</taxon>
        <taxon>Saleviricota</taxon>
        <taxon>Huolimaviricetes</taxon>
        <taxon>Haloruvirales</taxon>
        <taxon>Pleolipoviridae</taxon>
        <taxon>Alphapleolipovirus</taxon>
        <taxon>Alphapleolipovirus huluense</taxon>
    </lineage>
</organism>
<feature type="transmembrane region" description="Helical" evidence="1">
    <location>
        <begin position="49"/>
        <end position="70"/>
    </location>
</feature>
<dbReference type="GeneID" id="18500570"/>
<name>W0FJD7_9VIRU</name>
<dbReference type="KEGG" id="vg:18500570"/>
<proteinExistence type="predicted"/>
<sequence length="133" mass="14333">MSYSNKASGMLGDYANLRTLPAMLSVVFVIGGLYQFGGISDVTITWLSSYTLTGQHAVVASMGTFLAAFASSETRSFDRYEDWEKVMIAAGPLLILGEQYTTEVSDFLIGLGDPLGMQIAFLVTVVSWGVAVR</sequence>
<evidence type="ECO:0000256" key="1">
    <source>
        <dbReference type="SAM" id="Phobius"/>
    </source>
</evidence>
<keyword evidence="1" id="KW-0812">Transmembrane</keyword>
<dbReference type="RefSeq" id="YP_009008689.1">
    <property type="nucleotide sequence ID" value="NC_023592.1"/>
</dbReference>
<dbReference type="EMBL" id="KF056323">
    <property type="protein sequence ID" value="AHF22113.1"/>
    <property type="molecule type" value="Genomic_DNA"/>
</dbReference>
<dbReference type="Proteomes" id="UP000201793">
    <property type="component" value="Segment"/>
</dbReference>
<protein>
    <submittedName>
        <fullName evidence="2">Gp3</fullName>
    </submittedName>
</protein>
<keyword evidence="1" id="KW-0472">Membrane</keyword>
<dbReference type="OrthoDB" id="21005at10239"/>
<feature type="transmembrane region" description="Helical" evidence="1">
    <location>
        <begin position="115"/>
        <end position="132"/>
    </location>
</feature>
<accession>W0FJD7</accession>